<dbReference type="InterPro" id="IPR007893">
    <property type="entry name" value="Spore_coat_U/FanG"/>
</dbReference>
<organism evidence="2 3">
    <name type="scientific">Achromobacter ruhlandii</name>
    <dbReference type="NCBI Taxonomy" id="72557"/>
    <lineage>
        <taxon>Bacteria</taxon>
        <taxon>Pseudomonadati</taxon>
        <taxon>Pseudomonadota</taxon>
        <taxon>Betaproteobacteria</taxon>
        <taxon>Burkholderiales</taxon>
        <taxon>Alcaligenaceae</taxon>
        <taxon>Achromobacter</taxon>
    </lineage>
</organism>
<dbReference type="Proteomes" id="UP000494122">
    <property type="component" value="Unassembled WGS sequence"/>
</dbReference>
<evidence type="ECO:0000259" key="1">
    <source>
        <dbReference type="Pfam" id="PF05229"/>
    </source>
</evidence>
<gene>
    <name evidence="2" type="ORF">LMG3328_04117</name>
</gene>
<dbReference type="SMART" id="SM00972">
    <property type="entry name" value="SCPU"/>
    <property type="match status" value="1"/>
</dbReference>
<dbReference type="AlphaFoldDB" id="A0A2M9H1X3"/>
<reference evidence="2 3" key="1">
    <citation type="submission" date="2020-04" db="EMBL/GenBank/DDBJ databases">
        <authorList>
            <person name="De Canck E."/>
        </authorList>
    </citation>
    <scope>NUCLEOTIDE SEQUENCE [LARGE SCALE GENOMIC DNA]</scope>
    <source>
        <strain evidence="2 3">LMG 3328</strain>
    </source>
</reference>
<evidence type="ECO:0000313" key="3">
    <source>
        <dbReference type="Proteomes" id="UP000494122"/>
    </source>
</evidence>
<evidence type="ECO:0000313" key="2">
    <source>
        <dbReference type="EMBL" id="CAB3897521.1"/>
    </source>
</evidence>
<dbReference type="InterPro" id="IPR053167">
    <property type="entry name" value="Spore_coat_component"/>
</dbReference>
<proteinExistence type="predicted"/>
<protein>
    <recommendedName>
        <fullName evidence="1">Spore coat protein U/FanG domain-containing protein</fullName>
    </recommendedName>
</protein>
<accession>A0A2M9H1X3</accession>
<dbReference type="PANTHER" id="PTHR37089">
    <property type="entry name" value="PROTEIN U-RELATED"/>
    <property type="match status" value="1"/>
</dbReference>
<dbReference type="EMBL" id="CADILE010000013">
    <property type="protein sequence ID" value="CAB3897521.1"/>
    <property type="molecule type" value="Genomic_DNA"/>
</dbReference>
<name>A0A2M9H1X3_9BURK</name>
<dbReference type="PANTHER" id="PTHR37089:SF3">
    <property type="entry name" value="EXPORTED PROTEIN"/>
    <property type="match status" value="1"/>
</dbReference>
<sequence length="185" mass="19699">MVSASPCRRRGWALALLACALAHASDGHAETVTQVLTVRAAITPGCWFGTSRTPLLSLGTIDFGTVPRLDKEVKTKSSVGAGTIVMTCTPGTQFRVDINDGSNTSGALFWYSGRQLKHAASGNVLKYDLYRDSGYSQRWGTGGDGVQMTATGGPVELPVYAKLQSTTTQPTPGVYTDDLIVTVYY</sequence>
<feature type="domain" description="Spore coat protein U/FanG" evidence="1">
    <location>
        <begin position="33"/>
        <end position="182"/>
    </location>
</feature>
<dbReference type="Pfam" id="PF05229">
    <property type="entry name" value="SCPU"/>
    <property type="match status" value="1"/>
</dbReference>